<feature type="region of interest" description="Disordered" evidence="5">
    <location>
        <begin position="1"/>
        <end position="38"/>
    </location>
</feature>
<keyword evidence="2 4" id="KW-0863">Zinc-finger</keyword>
<feature type="compositionally biased region" description="Basic and acidic residues" evidence="5">
    <location>
        <begin position="547"/>
        <end position="571"/>
    </location>
</feature>
<evidence type="ECO:0000256" key="2">
    <source>
        <dbReference type="ARBA" id="ARBA00022771"/>
    </source>
</evidence>
<sequence length="1028" mass="110349">MARSMSHKSQPVTPQRLPAQRPHHRYSSSQSFYRSPITPASPYTPLSLRSFTSSASGASSTLTTPDHLGLGVKRLSFSPDVVGAATGAGGIDSSLAVIADNWRSRASENGIKVSSINDDSHFGDDEASERTLSDSANDCGFISTEQASLAPSLISNQRRTGLAARPRAQSHVPPPTSREFSSPSYTRSTRTPAQPPSPLVARRLNQAQNANVTSTPPQNRALARQLKLKGSFTDPAHTRRREAFGPLRTPAQNTMNINKTFSLGLNRETTLDLFDIDENDFENDFDNDYDSYVHDQGSDGADRDDMDLSFLSKPNSLNFNNLNMNMNAAPTYGYPSYPPPLLPSYGQQQQFFTSHAQAPFADPFQGNVLSSITENVEHYFHTQHQAFGEPNLYPHGRSHQPWGAAGPAAPSATRPSPAPGARDGYNGGPAWVPVPTVSIATPTKAKEVSSTPVAAKPTSTPKKASTSASGCSVCLAPSPRTLAVLAPCGHPLCSGCLTSALNIVGEKDMECAVCRGQVADFKLIVGGGAGGTQGPGEKADPGACKSETVDERRSDSEEKDDGQRWETKGTKAFEGGNGPKSFMDPLLSSPESGVGNVEGGALNGLESAFEFGLGLEEVRASTPKRDLEGQIKREQGQVNGEHHKKLREYGRGKGKGEENVVLRIDNVPWDITPPQIQKWLQHPLERVHVLLDKRGKTMSHAYVEVADVAVAGKILRGEAIGTRAGGKPRERGSVLGKGRRARGVTVTRTGQEELMADLFPNWRGSFDSSRPSLAGLDNERVISALEGGLIGESEVVGLLHLIKEPDVSRHVSSDVELVSPHSLQSHFLKAPSLPFHSLISILSKFPADVDSRVFWSSGVRDMLYDVTYAAVQILLSRVNANSKVAHDNEYSVELVSGLVKTALGCHGMSPSMLIIVQHSSHPLIPAFTDQQLNKFTEFLESRSLPLPSPNTASRSASSARSEPRTPETRDLYGRVSNVSTVAVEGEAPRLSPSPGGEGEDGDTLASLAREFGVEAQLVQALAQRLAGL</sequence>
<dbReference type="SUPFAM" id="SSF57850">
    <property type="entry name" value="RING/U-box"/>
    <property type="match status" value="1"/>
</dbReference>
<dbReference type="InterPro" id="IPR017907">
    <property type="entry name" value="Znf_RING_CS"/>
</dbReference>
<dbReference type="Gene3D" id="3.30.70.330">
    <property type="match status" value="1"/>
</dbReference>
<dbReference type="EMBL" id="JABCKV010000073">
    <property type="protein sequence ID" value="KAG5644366.1"/>
    <property type="molecule type" value="Genomic_DNA"/>
</dbReference>
<name>A0A9P7KA94_9AGAR</name>
<dbReference type="InterPro" id="IPR035979">
    <property type="entry name" value="RBD_domain_sf"/>
</dbReference>
<feature type="compositionally biased region" description="Low complexity" evidence="5">
    <location>
        <begin position="403"/>
        <end position="422"/>
    </location>
</feature>
<keyword evidence="3" id="KW-0862">Zinc</keyword>
<dbReference type="GO" id="GO:0003676">
    <property type="term" value="F:nucleic acid binding"/>
    <property type="evidence" value="ECO:0007669"/>
    <property type="project" value="InterPro"/>
</dbReference>
<keyword evidence="8" id="KW-1185">Reference proteome</keyword>
<accession>A0A9P7KA94</accession>
<dbReference type="SUPFAM" id="SSF54928">
    <property type="entry name" value="RNA-binding domain, RBD"/>
    <property type="match status" value="1"/>
</dbReference>
<feature type="domain" description="RING-type" evidence="6">
    <location>
        <begin position="471"/>
        <end position="515"/>
    </location>
</feature>
<feature type="region of interest" description="Disordered" evidence="5">
    <location>
        <begin position="114"/>
        <end position="134"/>
    </location>
</feature>
<feature type="region of interest" description="Disordered" evidence="5">
    <location>
        <begin position="158"/>
        <end position="198"/>
    </location>
</feature>
<feature type="non-terminal residue" evidence="7">
    <location>
        <position position="1028"/>
    </location>
</feature>
<dbReference type="PROSITE" id="PS00518">
    <property type="entry name" value="ZF_RING_1"/>
    <property type="match status" value="1"/>
</dbReference>
<dbReference type="OrthoDB" id="336240at2759"/>
<feature type="compositionally biased region" description="Basic and acidic residues" evidence="5">
    <location>
        <begin position="961"/>
        <end position="972"/>
    </location>
</feature>
<dbReference type="InterPro" id="IPR001841">
    <property type="entry name" value="Znf_RING"/>
</dbReference>
<evidence type="ECO:0000313" key="8">
    <source>
        <dbReference type="Proteomes" id="UP000775547"/>
    </source>
</evidence>
<keyword evidence="1" id="KW-0479">Metal-binding</keyword>
<evidence type="ECO:0000256" key="5">
    <source>
        <dbReference type="SAM" id="MobiDB-lite"/>
    </source>
</evidence>
<evidence type="ECO:0000256" key="3">
    <source>
        <dbReference type="ARBA" id="ARBA00022833"/>
    </source>
</evidence>
<dbReference type="InterPro" id="IPR013083">
    <property type="entry name" value="Znf_RING/FYVE/PHD"/>
</dbReference>
<proteinExistence type="predicted"/>
<dbReference type="GO" id="GO:0008270">
    <property type="term" value="F:zinc ion binding"/>
    <property type="evidence" value="ECO:0007669"/>
    <property type="project" value="UniProtKB-KW"/>
</dbReference>
<dbReference type="PROSITE" id="PS50089">
    <property type="entry name" value="ZF_RING_2"/>
    <property type="match status" value="1"/>
</dbReference>
<feature type="region of interest" description="Disordered" evidence="5">
    <location>
        <begin position="943"/>
        <end position="1007"/>
    </location>
</feature>
<dbReference type="Proteomes" id="UP000775547">
    <property type="component" value="Unassembled WGS sequence"/>
</dbReference>
<reference evidence="7" key="1">
    <citation type="submission" date="2020-07" db="EMBL/GenBank/DDBJ databases">
        <authorList>
            <person name="Nieuwenhuis M."/>
            <person name="Van De Peppel L.J.J."/>
        </authorList>
    </citation>
    <scope>NUCLEOTIDE SEQUENCE</scope>
    <source>
        <strain evidence="7">AP01</strain>
        <tissue evidence="7">Mycelium</tissue>
    </source>
</reference>
<dbReference type="Pfam" id="PF00097">
    <property type="entry name" value="zf-C3HC4"/>
    <property type="match status" value="1"/>
</dbReference>
<dbReference type="AlphaFoldDB" id="A0A9P7KA94"/>
<evidence type="ECO:0000313" key="7">
    <source>
        <dbReference type="EMBL" id="KAG5644366.1"/>
    </source>
</evidence>
<feature type="compositionally biased region" description="Basic and acidic residues" evidence="5">
    <location>
        <begin position="118"/>
        <end position="132"/>
    </location>
</feature>
<feature type="region of interest" description="Disordered" evidence="5">
    <location>
        <begin position="529"/>
        <end position="593"/>
    </location>
</feature>
<protein>
    <recommendedName>
        <fullName evidence="6">RING-type domain-containing protein</fullName>
    </recommendedName>
</protein>
<feature type="compositionally biased region" description="Low complexity" evidence="5">
    <location>
        <begin position="181"/>
        <end position="192"/>
    </location>
</feature>
<evidence type="ECO:0000256" key="4">
    <source>
        <dbReference type="PROSITE-ProRule" id="PRU00175"/>
    </source>
</evidence>
<dbReference type="InterPro" id="IPR018957">
    <property type="entry name" value="Znf_C3HC4_RING-type"/>
</dbReference>
<feature type="region of interest" description="Disordered" evidence="5">
    <location>
        <begin position="388"/>
        <end position="427"/>
    </location>
</feature>
<evidence type="ECO:0000256" key="1">
    <source>
        <dbReference type="ARBA" id="ARBA00022723"/>
    </source>
</evidence>
<dbReference type="SMART" id="SM00184">
    <property type="entry name" value="RING"/>
    <property type="match status" value="1"/>
</dbReference>
<dbReference type="InterPro" id="IPR012677">
    <property type="entry name" value="Nucleotide-bd_a/b_plait_sf"/>
</dbReference>
<feature type="region of interest" description="Disordered" evidence="5">
    <location>
        <begin position="722"/>
        <end position="743"/>
    </location>
</feature>
<dbReference type="Gene3D" id="3.30.40.10">
    <property type="entry name" value="Zinc/RING finger domain, C3HC4 (zinc finger)"/>
    <property type="match status" value="1"/>
</dbReference>
<organism evidence="7 8">
    <name type="scientific">Asterophora parasitica</name>
    <dbReference type="NCBI Taxonomy" id="117018"/>
    <lineage>
        <taxon>Eukaryota</taxon>
        <taxon>Fungi</taxon>
        <taxon>Dikarya</taxon>
        <taxon>Basidiomycota</taxon>
        <taxon>Agaricomycotina</taxon>
        <taxon>Agaricomycetes</taxon>
        <taxon>Agaricomycetidae</taxon>
        <taxon>Agaricales</taxon>
        <taxon>Tricholomatineae</taxon>
        <taxon>Lyophyllaceae</taxon>
        <taxon>Asterophora</taxon>
    </lineage>
</organism>
<comment type="caution">
    <text evidence="7">The sequence shown here is derived from an EMBL/GenBank/DDBJ whole genome shotgun (WGS) entry which is preliminary data.</text>
</comment>
<evidence type="ECO:0000259" key="6">
    <source>
        <dbReference type="PROSITE" id="PS50089"/>
    </source>
</evidence>
<reference evidence="7" key="2">
    <citation type="submission" date="2021-10" db="EMBL/GenBank/DDBJ databases">
        <title>Phylogenomics reveals ancestral predisposition of the termite-cultivated fungus Termitomyces towards a domesticated lifestyle.</title>
        <authorList>
            <person name="Auxier B."/>
            <person name="Grum-Grzhimaylo A."/>
            <person name="Cardenas M.E."/>
            <person name="Lodge J.D."/>
            <person name="Laessoe T."/>
            <person name="Pedersen O."/>
            <person name="Smith M.E."/>
            <person name="Kuyper T.W."/>
            <person name="Franco-Molano E.A."/>
            <person name="Baroni T.J."/>
            <person name="Aanen D.K."/>
        </authorList>
    </citation>
    <scope>NUCLEOTIDE SEQUENCE</scope>
    <source>
        <strain evidence="7">AP01</strain>
        <tissue evidence="7">Mycelium</tissue>
    </source>
</reference>
<gene>
    <name evidence="7" type="ORF">DXG03_008663</name>
</gene>